<evidence type="ECO:0000259" key="7">
    <source>
        <dbReference type="Pfam" id="PF02463"/>
    </source>
</evidence>
<feature type="domain" description="RecF/RecN/SMC N-terminal" evidence="7">
    <location>
        <begin position="138"/>
        <end position="192"/>
    </location>
</feature>
<dbReference type="PANTHER" id="PTHR18937">
    <property type="entry name" value="STRUCTURAL MAINTENANCE OF CHROMOSOMES SMC FAMILY MEMBER"/>
    <property type="match status" value="1"/>
</dbReference>
<dbReference type="PANTHER" id="PTHR18937:SF12">
    <property type="entry name" value="STRUCTURAL MAINTENANCE OF CHROMOSOMES PROTEIN"/>
    <property type="match status" value="1"/>
</dbReference>
<keyword evidence="9" id="KW-1185">Reference proteome</keyword>
<name>A0ABQ8U5Q9_9EUKA</name>
<dbReference type="EMBL" id="JAPMOS010000140">
    <property type="protein sequence ID" value="KAJ4454678.1"/>
    <property type="molecule type" value="Genomic_DNA"/>
</dbReference>
<comment type="subcellular location">
    <subcellularLocation>
        <location evidence="1">Nucleus</location>
    </subcellularLocation>
</comment>
<keyword evidence="3" id="KW-0498">Mitosis</keyword>
<protein>
    <submittedName>
        <fullName evidence="8">Structural maintenance of chromosomes protein 1</fullName>
    </submittedName>
</protein>
<gene>
    <name evidence="8" type="ORF">PAPYR_10538</name>
</gene>
<keyword evidence="4" id="KW-0539">Nucleus</keyword>
<dbReference type="InterPro" id="IPR027417">
    <property type="entry name" value="P-loop_NTPase"/>
</dbReference>
<sequence>MFDPPMGRFDRFMAAFDHIKAHVSAIYGELTRTRDGLGVALLILESQDEPYLHGPFPRACHWGKGVGRSPDPTPHHPVHPMGIGFPQPPTDWAFGLGLWIGSLDWAFGLGPWIGSLDWAFGLGIKYNAMPPLKRFREIEQLSGGEKTLAALALMFAIHSFRPSPFIVLDEVDAALDNVNVAKAAAYLQKRSSGAIARDAAVAQREGAAGAVAPTDAAVSALQCIVISLKDQFYENPAAFPLITPATGSTEQSTALRASTTPTPTPTPDQSAGSKRDRTPAAPTPQSAQSTAEPATAKTSPTKRPRRQPPKGEVAGEEAAETDDEDRRSEAATEEPAEEAVEEEKERAEHKERSPRRGTKRGSPRE</sequence>
<comment type="caution">
    <text evidence="8">The sequence shown here is derived from an EMBL/GenBank/DDBJ whole genome shotgun (WGS) entry which is preliminary data.</text>
</comment>
<feature type="compositionally biased region" description="Polar residues" evidence="6">
    <location>
        <begin position="283"/>
        <end position="299"/>
    </location>
</feature>
<proteinExistence type="predicted"/>
<accession>A0ABQ8U5Q9</accession>
<evidence type="ECO:0000256" key="6">
    <source>
        <dbReference type="SAM" id="MobiDB-lite"/>
    </source>
</evidence>
<evidence type="ECO:0000256" key="5">
    <source>
        <dbReference type="ARBA" id="ARBA00023306"/>
    </source>
</evidence>
<feature type="compositionally biased region" description="Basic residues" evidence="6">
    <location>
        <begin position="352"/>
        <end position="365"/>
    </location>
</feature>
<keyword evidence="5" id="KW-0131">Cell cycle</keyword>
<organism evidence="8 9">
    <name type="scientific">Paratrimastix pyriformis</name>
    <dbReference type="NCBI Taxonomy" id="342808"/>
    <lineage>
        <taxon>Eukaryota</taxon>
        <taxon>Metamonada</taxon>
        <taxon>Preaxostyla</taxon>
        <taxon>Paratrimastigidae</taxon>
        <taxon>Paratrimastix</taxon>
    </lineage>
</organism>
<evidence type="ECO:0000256" key="2">
    <source>
        <dbReference type="ARBA" id="ARBA00022618"/>
    </source>
</evidence>
<dbReference type="Proteomes" id="UP001141327">
    <property type="component" value="Unassembled WGS sequence"/>
</dbReference>
<dbReference type="Pfam" id="PF02463">
    <property type="entry name" value="SMC_N"/>
    <property type="match status" value="1"/>
</dbReference>
<dbReference type="InterPro" id="IPR003395">
    <property type="entry name" value="RecF/RecN/SMC_N"/>
</dbReference>
<keyword evidence="2" id="KW-0132">Cell division</keyword>
<evidence type="ECO:0000256" key="3">
    <source>
        <dbReference type="ARBA" id="ARBA00022776"/>
    </source>
</evidence>
<feature type="compositionally biased region" description="Acidic residues" evidence="6">
    <location>
        <begin position="331"/>
        <end position="342"/>
    </location>
</feature>
<evidence type="ECO:0000256" key="1">
    <source>
        <dbReference type="ARBA" id="ARBA00004123"/>
    </source>
</evidence>
<reference evidence="8" key="1">
    <citation type="journal article" date="2022" name="bioRxiv">
        <title>Genomics of Preaxostyla Flagellates Illuminates Evolutionary Transitions and the Path Towards Mitochondrial Loss.</title>
        <authorList>
            <person name="Novak L.V.F."/>
            <person name="Treitli S.C."/>
            <person name="Pyrih J."/>
            <person name="Halakuc P."/>
            <person name="Pipaliya S.V."/>
            <person name="Vacek V."/>
            <person name="Brzon O."/>
            <person name="Soukal P."/>
            <person name="Eme L."/>
            <person name="Dacks J.B."/>
            <person name="Karnkowska A."/>
            <person name="Elias M."/>
            <person name="Hampl V."/>
        </authorList>
    </citation>
    <scope>NUCLEOTIDE SEQUENCE</scope>
    <source>
        <strain evidence="8">RCP-MX</strain>
    </source>
</reference>
<evidence type="ECO:0000313" key="8">
    <source>
        <dbReference type="EMBL" id="KAJ4454678.1"/>
    </source>
</evidence>
<feature type="compositionally biased region" description="Polar residues" evidence="6">
    <location>
        <begin position="245"/>
        <end position="258"/>
    </location>
</feature>
<feature type="compositionally biased region" description="Acidic residues" evidence="6">
    <location>
        <begin position="314"/>
        <end position="323"/>
    </location>
</feature>
<feature type="region of interest" description="Disordered" evidence="6">
    <location>
        <begin position="244"/>
        <end position="365"/>
    </location>
</feature>
<dbReference type="SUPFAM" id="SSF52540">
    <property type="entry name" value="P-loop containing nucleoside triphosphate hydrolases"/>
    <property type="match status" value="1"/>
</dbReference>
<evidence type="ECO:0000256" key="4">
    <source>
        <dbReference type="ARBA" id="ARBA00023242"/>
    </source>
</evidence>
<evidence type="ECO:0000313" key="9">
    <source>
        <dbReference type="Proteomes" id="UP001141327"/>
    </source>
</evidence>
<dbReference type="Gene3D" id="3.40.50.300">
    <property type="entry name" value="P-loop containing nucleotide triphosphate hydrolases"/>
    <property type="match status" value="1"/>
</dbReference>